<comment type="subcellular location">
    <subcellularLocation>
        <location evidence="1">Nucleus</location>
    </subcellularLocation>
</comment>
<dbReference type="PROSITE" id="PS51294">
    <property type="entry name" value="HTH_MYB"/>
    <property type="match status" value="1"/>
</dbReference>
<organism evidence="7 8">
    <name type="scientific">Cynara cardunculus var. scolymus</name>
    <name type="common">Globe artichoke</name>
    <name type="synonym">Cynara scolymus</name>
    <dbReference type="NCBI Taxonomy" id="59895"/>
    <lineage>
        <taxon>Eukaryota</taxon>
        <taxon>Viridiplantae</taxon>
        <taxon>Streptophyta</taxon>
        <taxon>Embryophyta</taxon>
        <taxon>Tracheophyta</taxon>
        <taxon>Spermatophyta</taxon>
        <taxon>Magnoliopsida</taxon>
        <taxon>eudicotyledons</taxon>
        <taxon>Gunneridae</taxon>
        <taxon>Pentapetalae</taxon>
        <taxon>asterids</taxon>
        <taxon>campanulids</taxon>
        <taxon>Asterales</taxon>
        <taxon>Asteraceae</taxon>
        <taxon>Carduoideae</taxon>
        <taxon>Cardueae</taxon>
        <taxon>Carduinae</taxon>
        <taxon>Cynara</taxon>
    </lineage>
</organism>
<feature type="compositionally biased region" description="Basic and acidic residues" evidence="4">
    <location>
        <begin position="209"/>
        <end position="220"/>
    </location>
</feature>
<feature type="domain" description="HTH myb-type" evidence="6">
    <location>
        <begin position="9"/>
        <end position="66"/>
    </location>
</feature>
<dbReference type="PANTHER" id="PTHR47999">
    <property type="entry name" value="TRANSCRIPTION FACTOR MYB8-RELATED-RELATED"/>
    <property type="match status" value="1"/>
</dbReference>
<feature type="domain" description="Myb-like" evidence="5">
    <location>
        <begin position="9"/>
        <end position="62"/>
    </location>
</feature>
<dbReference type="OMA" id="PWQESEL"/>
<evidence type="ECO:0000259" key="5">
    <source>
        <dbReference type="PROSITE" id="PS50090"/>
    </source>
</evidence>
<dbReference type="InterPro" id="IPR015495">
    <property type="entry name" value="Myb_TF_plants"/>
</dbReference>
<dbReference type="GO" id="GO:0003677">
    <property type="term" value="F:DNA binding"/>
    <property type="evidence" value="ECO:0007669"/>
    <property type="project" value="UniProtKB-KW"/>
</dbReference>
<comment type="caution">
    <text evidence="7">The sequence shown here is derived from an EMBL/GenBank/DDBJ whole genome shotgun (WGS) entry which is preliminary data.</text>
</comment>
<dbReference type="STRING" id="59895.A0A124SCQ2"/>
<dbReference type="InterPro" id="IPR009057">
    <property type="entry name" value="Homeodomain-like_sf"/>
</dbReference>
<keyword evidence="7" id="KW-0371">Homeobox</keyword>
<proteinExistence type="predicted"/>
<reference evidence="7 8" key="1">
    <citation type="journal article" date="2016" name="Sci. Rep.">
        <title>The genome sequence of the outbreeding globe artichoke constructed de novo incorporating a phase-aware low-pass sequencing strategy of F1 progeny.</title>
        <authorList>
            <person name="Scaglione D."/>
            <person name="Reyes-Chin-Wo S."/>
            <person name="Acquadro A."/>
            <person name="Froenicke L."/>
            <person name="Portis E."/>
            <person name="Beitel C."/>
            <person name="Tirone M."/>
            <person name="Mauro R."/>
            <person name="Lo Monaco A."/>
            <person name="Mauromicale G."/>
            <person name="Faccioli P."/>
            <person name="Cattivelli L."/>
            <person name="Rieseberg L."/>
            <person name="Michelmore R."/>
            <person name="Lanteri S."/>
        </authorList>
    </citation>
    <scope>NUCLEOTIDE SEQUENCE [LARGE SCALE GENOMIC DNA]</scope>
    <source>
        <strain evidence="7">2C</strain>
    </source>
</reference>
<name>A0A124SCQ2_CYNCS</name>
<dbReference type="GO" id="GO:0005634">
    <property type="term" value="C:nucleus"/>
    <property type="evidence" value="ECO:0007669"/>
    <property type="project" value="UniProtKB-SubCell"/>
</dbReference>
<evidence type="ECO:0000313" key="8">
    <source>
        <dbReference type="Proteomes" id="UP000243975"/>
    </source>
</evidence>
<protein>
    <submittedName>
        <fullName evidence="7">Homeodomain-like protein</fullName>
    </submittedName>
</protein>
<gene>
    <name evidence="7" type="ORF">Ccrd_003410</name>
</gene>
<evidence type="ECO:0000256" key="3">
    <source>
        <dbReference type="ARBA" id="ARBA00023242"/>
    </source>
</evidence>
<keyword evidence="3" id="KW-0539">Nucleus</keyword>
<dbReference type="Gene3D" id="1.10.10.60">
    <property type="entry name" value="Homeodomain-like"/>
    <property type="match status" value="1"/>
</dbReference>
<sequence length="298" mass="33336">MGRAPCCEKVGLKRGRWTAEEDKIMIDYIQTHGEGSWRWSLIAAHLPGRTDNEIKNYWNSHLSRKIIPSRRLPVPSMPDLSPHKRKGRTSRSTMKINKTYTSFSNANNKKLMTDPTVVCANKTTSWDAPPTLISPVNVPITPLTPCTEKESIHVYLDPTCSSSYQHSDDGDMMVDDDGMNYFIENGALLLEDVVEEEKITQDATSNGGKEGKEIESEKGELVGGNRSSSSTDLLNVGDGKQVVDGEWEWNWNWNFDDEEVGLGLGVGEEEEDIILSWPWQESELASTTTDNIAAWLLS</sequence>
<evidence type="ECO:0000256" key="2">
    <source>
        <dbReference type="ARBA" id="ARBA00023125"/>
    </source>
</evidence>
<feature type="region of interest" description="Disordered" evidence="4">
    <location>
        <begin position="200"/>
        <end position="237"/>
    </location>
</feature>
<dbReference type="InterPro" id="IPR017930">
    <property type="entry name" value="Myb_dom"/>
</dbReference>
<keyword evidence="2 7" id="KW-0238">DNA-binding</keyword>
<dbReference type="InterPro" id="IPR001005">
    <property type="entry name" value="SANT/Myb"/>
</dbReference>
<evidence type="ECO:0000256" key="1">
    <source>
        <dbReference type="ARBA" id="ARBA00004123"/>
    </source>
</evidence>
<dbReference type="SMART" id="SM00717">
    <property type="entry name" value="SANT"/>
    <property type="match status" value="1"/>
</dbReference>
<accession>A0A124SCQ2</accession>
<dbReference type="CDD" id="cd00167">
    <property type="entry name" value="SANT"/>
    <property type="match status" value="1"/>
</dbReference>
<dbReference type="PANTHER" id="PTHR47999:SF95">
    <property type="entry name" value="HOMEODOMAIN-LIKE PROTEIN-RELATED"/>
    <property type="match status" value="1"/>
</dbReference>
<dbReference type="Proteomes" id="UP000243975">
    <property type="component" value="Unassembled WGS sequence"/>
</dbReference>
<dbReference type="EMBL" id="LEKV01004551">
    <property type="protein sequence ID" value="KVH94492.1"/>
    <property type="molecule type" value="Genomic_DNA"/>
</dbReference>
<evidence type="ECO:0000313" key="7">
    <source>
        <dbReference type="EMBL" id="KVH94492.1"/>
    </source>
</evidence>
<evidence type="ECO:0000259" key="6">
    <source>
        <dbReference type="PROSITE" id="PS51294"/>
    </source>
</evidence>
<dbReference type="SUPFAM" id="SSF46689">
    <property type="entry name" value="Homeodomain-like"/>
    <property type="match status" value="1"/>
</dbReference>
<dbReference type="PROSITE" id="PS50090">
    <property type="entry name" value="MYB_LIKE"/>
    <property type="match status" value="1"/>
</dbReference>
<dbReference type="Pfam" id="PF00249">
    <property type="entry name" value="Myb_DNA-binding"/>
    <property type="match status" value="1"/>
</dbReference>
<dbReference type="AlphaFoldDB" id="A0A124SCQ2"/>
<evidence type="ECO:0000256" key="4">
    <source>
        <dbReference type="SAM" id="MobiDB-lite"/>
    </source>
</evidence>
<keyword evidence="8" id="KW-1185">Reference proteome</keyword>
<dbReference type="Gramene" id="KVH94492">
    <property type="protein sequence ID" value="KVH94492"/>
    <property type="gene ID" value="Ccrd_003410"/>
</dbReference>